<evidence type="ECO:0000256" key="4">
    <source>
        <dbReference type="ARBA" id="ARBA00022989"/>
    </source>
</evidence>
<reference evidence="6 7" key="1">
    <citation type="submission" date="2016-12" db="EMBL/GenBank/DDBJ databases">
        <title>Complete genome sequence of Thauera chlorobenzoica, a Betaproteobacterium degrading haloaromatics anaerobically to CO2 and halides.</title>
        <authorList>
            <person name="Goris T."/>
            <person name="Mergelsberg M."/>
            <person name="Boll M."/>
        </authorList>
    </citation>
    <scope>NUCLEOTIDE SEQUENCE [LARGE SCALE GENOMIC DNA]</scope>
    <source>
        <strain evidence="6 7">3CB1</strain>
    </source>
</reference>
<name>A0A1H5U9I3_9RHOO</name>
<sequence>MSFGLLRAVGWQALGAGLCAGVSFGLLLLLGRVLGTEAFGVYVLLLNLGTLGLVLIEAGWPTLLYRAGVRGGAAGRELRGLMANALLHVLVVAAGLAVAAFVLGGGRGAALSAALACMGGVAVMNLVSGRMRAAGSFGVEAAWQSAGRLVSAGLIVLVVSGLAWRELGWIFAAWALGLVVVIALWGRAWLVWPSAAGASAAYRRVWPFLLMGGLAMWLLKGDVVLLGGWRGGLVDAQDLSFYAAGTRLTEACLLLAAPLGNVLLGRFSQLGSMGAMGEGGSMAGRGQLRRLSGWLTVGLFAMGAVVVAITAASGEWLMTRMFGEAFASAGALLPWVLGMLPFALGNVVLVPLLNSLECERGLAVCMAAGGAVLLLAMPWMAMAWGVRGGALGVMLAHAVVFVTGWGLAWEAMAADAGKKA</sequence>
<proteinExistence type="predicted"/>
<dbReference type="PANTHER" id="PTHR30250:SF11">
    <property type="entry name" value="O-ANTIGEN TRANSPORTER-RELATED"/>
    <property type="match status" value="1"/>
</dbReference>
<dbReference type="Proteomes" id="UP000185739">
    <property type="component" value="Chromosome"/>
</dbReference>
<dbReference type="PANTHER" id="PTHR30250">
    <property type="entry name" value="PST FAMILY PREDICTED COLANIC ACID TRANSPORTER"/>
    <property type="match status" value="1"/>
</dbReference>
<keyword evidence="2" id="KW-1003">Cell membrane</keyword>
<evidence type="ECO:0000256" key="2">
    <source>
        <dbReference type="ARBA" id="ARBA00022475"/>
    </source>
</evidence>
<protein>
    <submittedName>
        <fullName evidence="6">Uncharacterized protein</fullName>
    </submittedName>
</protein>
<dbReference type="STRING" id="96773.Tchl_0911"/>
<comment type="subcellular location">
    <subcellularLocation>
        <location evidence="1">Cell membrane</location>
        <topology evidence="1">Multi-pass membrane protein</topology>
    </subcellularLocation>
</comment>
<keyword evidence="5" id="KW-0472">Membrane</keyword>
<keyword evidence="3" id="KW-0812">Transmembrane</keyword>
<keyword evidence="7" id="KW-1185">Reference proteome</keyword>
<evidence type="ECO:0000256" key="5">
    <source>
        <dbReference type="ARBA" id="ARBA00023136"/>
    </source>
</evidence>
<dbReference type="InterPro" id="IPR050833">
    <property type="entry name" value="Poly_Biosynth_Transport"/>
</dbReference>
<evidence type="ECO:0000256" key="3">
    <source>
        <dbReference type="ARBA" id="ARBA00022692"/>
    </source>
</evidence>
<dbReference type="AlphaFoldDB" id="A0A1H5U9I3"/>
<evidence type="ECO:0000313" key="7">
    <source>
        <dbReference type="Proteomes" id="UP000185739"/>
    </source>
</evidence>
<organism evidence="6 7">
    <name type="scientific">Thauera chlorobenzoica</name>
    <dbReference type="NCBI Taxonomy" id="96773"/>
    <lineage>
        <taxon>Bacteria</taxon>
        <taxon>Pseudomonadati</taxon>
        <taxon>Pseudomonadota</taxon>
        <taxon>Betaproteobacteria</taxon>
        <taxon>Rhodocyclales</taxon>
        <taxon>Zoogloeaceae</taxon>
        <taxon>Thauera</taxon>
    </lineage>
</organism>
<keyword evidence="4" id="KW-1133">Transmembrane helix</keyword>
<gene>
    <name evidence="6" type="ORF">Tchl_0911</name>
</gene>
<accession>A0A1H5U9I3</accession>
<evidence type="ECO:0000313" key="6">
    <source>
        <dbReference type="EMBL" id="APR03775.1"/>
    </source>
</evidence>
<evidence type="ECO:0000256" key="1">
    <source>
        <dbReference type="ARBA" id="ARBA00004651"/>
    </source>
</evidence>
<dbReference type="EMBL" id="CP018839">
    <property type="protein sequence ID" value="APR03775.1"/>
    <property type="molecule type" value="Genomic_DNA"/>
</dbReference>
<dbReference type="KEGG" id="tcl:Tchl_0911"/>
<dbReference type="RefSeq" id="WP_075147348.1">
    <property type="nucleotide sequence ID" value="NZ_CP018839.1"/>
</dbReference>
<dbReference type="GO" id="GO:0005886">
    <property type="term" value="C:plasma membrane"/>
    <property type="evidence" value="ECO:0007669"/>
    <property type="project" value="UniProtKB-SubCell"/>
</dbReference>